<dbReference type="NCBIfam" id="NF003548">
    <property type="entry name" value="PRK05205.1-4"/>
    <property type="match status" value="1"/>
</dbReference>
<dbReference type="OrthoDB" id="9802227at2"/>
<dbReference type="FunFam" id="3.40.50.2020:FF:000020">
    <property type="entry name" value="Bifunctional protein PyrR"/>
    <property type="match status" value="1"/>
</dbReference>
<protein>
    <recommendedName>
        <fullName evidence="5">Bifunctional protein PyrR</fullName>
    </recommendedName>
    <domain>
        <recommendedName>
            <fullName evidence="5">Pyrimidine operon regulatory protein</fullName>
        </recommendedName>
    </domain>
    <domain>
        <recommendedName>
            <fullName evidence="5">Uracil phosphoribosyltransferase</fullName>
            <shortName evidence="5">UPRTase</shortName>
            <ecNumber evidence="5">2.4.2.9</ecNumber>
        </recommendedName>
    </domain>
</protein>
<feature type="domain" description="Phosphoribosyltransferase" evidence="6">
    <location>
        <begin position="2"/>
        <end position="146"/>
    </location>
</feature>
<sequence>MTKEIVDSMAMQRALTRITYEIIEKNKGINNLVIVGIKTRGVFIGQHIAERLQQLESAEIPVGELDISSYRDDQSETLAKQPLDVNIDGKRVILVDDVLYTGRTIRAALDALMDNGRPAVVNLAVLVDRGHRELPIRADFVGKNIPTSAMERIQVNVEEVDGRDSVEIE</sequence>
<evidence type="ECO:0000313" key="7">
    <source>
        <dbReference type="EMBL" id="RRG17841.1"/>
    </source>
</evidence>
<dbReference type="CDD" id="cd06223">
    <property type="entry name" value="PRTases_typeI"/>
    <property type="match status" value="1"/>
</dbReference>
<proteinExistence type="inferred from homology"/>
<keyword evidence="2 5" id="KW-0806">Transcription termination</keyword>
<accession>A0A3P2RF48</accession>
<reference evidence="7 8" key="1">
    <citation type="submission" date="2018-10" db="EMBL/GenBank/DDBJ databases">
        <title>Draft genome sequence of Weissella viridescens UCO-SMC3.</title>
        <authorList>
            <person name="Garcia-Cancino A."/>
            <person name="Espinoza-Monje M."/>
            <person name="Albarracin L."/>
            <person name="Garcia-Castillo V."/>
            <person name="Campos-Martin J."/>
            <person name="Nakano Y."/>
            <person name="Guitierrez-Zamorano C."/>
            <person name="Ikeda-Ohtsubo W."/>
            <person name="Morita H."/>
            <person name="Kitazawa H."/>
            <person name="Villena J."/>
        </authorList>
    </citation>
    <scope>NUCLEOTIDE SEQUENCE [LARGE SCALE GENOMIC DNA]</scope>
    <source>
        <strain evidence="7 8">UCO-SMC3</strain>
    </source>
</reference>
<dbReference type="EMBL" id="RHGY01000005">
    <property type="protein sequence ID" value="RRG17841.1"/>
    <property type="molecule type" value="Genomic_DNA"/>
</dbReference>
<comment type="catalytic activity">
    <reaction evidence="5">
        <text>UMP + diphosphate = 5-phospho-alpha-D-ribose 1-diphosphate + uracil</text>
        <dbReference type="Rhea" id="RHEA:13017"/>
        <dbReference type="ChEBI" id="CHEBI:17568"/>
        <dbReference type="ChEBI" id="CHEBI:33019"/>
        <dbReference type="ChEBI" id="CHEBI:57865"/>
        <dbReference type="ChEBI" id="CHEBI:58017"/>
        <dbReference type="EC" id="2.4.2.9"/>
    </reaction>
</comment>
<dbReference type="PANTHER" id="PTHR11608:SF0">
    <property type="entry name" value="BIFUNCTIONAL PROTEIN PYRR"/>
    <property type="match status" value="1"/>
</dbReference>
<dbReference type="GO" id="GO:0004845">
    <property type="term" value="F:uracil phosphoribosyltransferase activity"/>
    <property type="evidence" value="ECO:0007669"/>
    <property type="project" value="UniProtKB-UniRule"/>
</dbReference>
<dbReference type="GO" id="GO:0006353">
    <property type="term" value="P:DNA-templated transcription termination"/>
    <property type="evidence" value="ECO:0007669"/>
    <property type="project" value="UniProtKB-UniRule"/>
</dbReference>
<keyword evidence="5" id="KW-0694">RNA-binding</keyword>
<dbReference type="AlphaFoldDB" id="A0A3P2RF48"/>
<dbReference type="RefSeq" id="WP_124943350.1">
    <property type="nucleotide sequence ID" value="NZ_RHGY01000005.1"/>
</dbReference>
<dbReference type="InterPro" id="IPR000836">
    <property type="entry name" value="PRTase_dom"/>
</dbReference>
<dbReference type="GO" id="GO:0003723">
    <property type="term" value="F:RNA binding"/>
    <property type="evidence" value="ECO:0007669"/>
    <property type="project" value="UniProtKB-UniRule"/>
</dbReference>
<organism evidence="7 8">
    <name type="scientific">Weissella viridescens</name>
    <name type="common">Lactobacillus viridescens</name>
    <dbReference type="NCBI Taxonomy" id="1629"/>
    <lineage>
        <taxon>Bacteria</taxon>
        <taxon>Bacillati</taxon>
        <taxon>Bacillota</taxon>
        <taxon>Bacilli</taxon>
        <taxon>Lactobacillales</taxon>
        <taxon>Lactobacillaceae</taxon>
        <taxon>Weissella</taxon>
    </lineage>
</organism>
<evidence type="ECO:0000259" key="6">
    <source>
        <dbReference type="Pfam" id="PF00156"/>
    </source>
</evidence>
<comment type="function">
    <text evidence="5">Also displays a weak uracil phosphoribosyltransferase activity which is not physiologically significant.</text>
</comment>
<evidence type="ECO:0000256" key="3">
    <source>
        <dbReference type="ARBA" id="ARBA00023015"/>
    </source>
</evidence>
<comment type="caution">
    <text evidence="7">The sequence shown here is derived from an EMBL/GenBank/DDBJ whole genome shotgun (WGS) entry which is preliminary data.</text>
</comment>
<evidence type="ECO:0000313" key="8">
    <source>
        <dbReference type="Proteomes" id="UP000275836"/>
    </source>
</evidence>
<dbReference type="Pfam" id="PF00156">
    <property type="entry name" value="Pribosyltran"/>
    <property type="match status" value="1"/>
</dbReference>
<dbReference type="InterPro" id="IPR050137">
    <property type="entry name" value="PyrR_bifunctional"/>
</dbReference>
<keyword evidence="5 7" id="KW-0328">Glycosyltransferase</keyword>
<feature type="short sequence motif" description="PRPP-binding" evidence="5">
    <location>
        <begin position="92"/>
        <end position="104"/>
    </location>
</feature>
<dbReference type="NCBIfam" id="NF003549">
    <property type="entry name" value="PRK05205.1-5"/>
    <property type="match status" value="1"/>
</dbReference>
<dbReference type="Proteomes" id="UP000275836">
    <property type="component" value="Unassembled WGS sequence"/>
</dbReference>
<keyword evidence="5 7" id="KW-0808">Transferase</keyword>
<evidence type="ECO:0000256" key="5">
    <source>
        <dbReference type="HAMAP-Rule" id="MF_01219"/>
    </source>
</evidence>
<dbReference type="Gene3D" id="3.40.50.2020">
    <property type="match status" value="1"/>
</dbReference>
<dbReference type="InterPro" id="IPR023050">
    <property type="entry name" value="PyrR"/>
</dbReference>
<comment type="function">
    <text evidence="5">Regulates transcriptional attenuation of the pyrimidine nucleotide (pyr) operon by binding in a uridine-dependent manner to specific sites on pyr mRNA. This disrupts an antiterminator hairpin in the RNA and favors formation of a downstream transcription terminator, leading to a reduced expression of downstream genes.</text>
</comment>
<evidence type="ECO:0000256" key="4">
    <source>
        <dbReference type="ARBA" id="ARBA00023163"/>
    </source>
</evidence>
<dbReference type="SUPFAM" id="SSF53271">
    <property type="entry name" value="PRTase-like"/>
    <property type="match status" value="1"/>
</dbReference>
<evidence type="ECO:0000256" key="2">
    <source>
        <dbReference type="ARBA" id="ARBA00022472"/>
    </source>
</evidence>
<comment type="similarity">
    <text evidence="1 5">Belongs to the purine/pyrimidine phosphoribosyltransferase family. PyrR subfamily.</text>
</comment>
<keyword evidence="3 5" id="KW-0805">Transcription regulation</keyword>
<keyword evidence="4 5" id="KW-0804">Transcription</keyword>
<dbReference type="EC" id="2.4.2.9" evidence="5"/>
<evidence type="ECO:0000256" key="1">
    <source>
        <dbReference type="ARBA" id="ARBA00005565"/>
    </source>
</evidence>
<comment type="subunit">
    <text evidence="5">Homodimer and homohexamer; in equilibrium.</text>
</comment>
<dbReference type="InterPro" id="IPR029057">
    <property type="entry name" value="PRTase-like"/>
</dbReference>
<name>A0A3P2RF48_WEIVI</name>
<gene>
    <name evidence="5 7" type="primary">pyrR</name>
    <name evidence="7" type="ORF">D3P96_05435</name>
</gene>
<dbReference type="HAMAP" id="MF_01219">
    <property type="entry name" value="PyrR"/>
    <property type="match status" value="1"/>
</dbReference>
<dbReference type="PANTHER" id="PTHR11608">
    <property type="entry name" value="BIFUNCTIONAL PROTEIN PYRR"/>
    <property type="match status" value="1"/>
</dbReference>